<sequence>MIATKLIEQVKLDFNDVNPSKSIHQDLSAVVFTSPDTLWVASDEINAIERLKKVDRKTFGEHQSFYLSQLLNDFNDEEKEVDIEGMDYDGNYLWLIGSHSSKRKKAKPDNINRLQTIKQDKNRYLLARIPLVGDRLEYLIFLILAAAIALKG</sequence>
<dbReference type="STRING" id="1921803.NIES593_18650"/>
<dbReference type="RefSeq" id="WP_073601018.1">
    <property type="nucleotide sequence ID" value="NZ_MRCB01000030.1"/>
</dbReference>
<gene>
    <name evidence="2" type="ORF">NIES593_18650</name>
</gene>
<dbReference type="Proteomes" id="UP000186868">
    <property type="component" value="Unassembled WGS sequence"/>
</dbReference>
<reference evidence="2 3" key="1">
    <citation type="submission" date="2016-11" db="EMBL/GenBank/DDBJ databases">
        <title>Draft Genome Sequences of Nine Cyanobacterial Strains from Diverse Habitats.</title>
        <authorList>
            <person name="Zhu T."/>
            <person name="Hou S."/>
            <person name="Lu X."/>
            <person name="Hess W.R."/>
        </authorList>
    </citation>
    <scope>NUCLEOTIDE SEQUENCE [LARGE SCALE GENOMIC DNA]</scope>
    <source>
        <strain evidence="2 3">NIES-593</strain>
    </source>
</reference>
<name>A0A1U7H9Z6_9CYAN</name>
<protein>
    <recommendedName>
        <fullName evidence="1">DUF3616 domain-containing protein</fullName>
    </recommendedName>
</protein>
<keyword evidence="3" id="KW-1185">Reference proteome</keyword>
<evidence type="ECO:0000313" key="2">
    <source>
        <dbReference type="EMBL" id="OKH20400.1"/>
    </source>
</evidence>
<dbReference type="AlphaFoldDB" id="A0A1U7H9Z6"/>
<dbReference type="EMBL" id="MRCB01000030">
    <property type="protein sequence ID" value="OKH20400.1"/>
    <property type="molecule type" value="Genomic_DNA"/>
</dbReference>
<accession>A0A1U7H9Z6</accession>
<dbReference type="Pfam" id="PF12275">
    <property type="entry name" value="DUF3616"/>
    <property type="match status" value="1"/>
</dbReference>
<proteinExistence type="predicted"/>
<dbReference type="OrthoDB" id="423529at2"/>
<feature type="domain" description="DUF3616" evidence="1">
    <location>
        <begin position="26"/>
        <end position="135"/>
    </location>
</feature>
<dbReference type="InterPro" id="IPR022060">
    <property type="entry name" value="DUF3616"/>
</dbReference>
<organism evidence="2 3">
    <name type="scientific">Hydrococcus rivularis NIES-593</name>
    <dbReference type="NCBI Taxonomy" id="1921803"/>
    <lineage>
        <taxon>Bacteria</taxon>
        <taxon>Bacillati</taxon>
        <taxon>Cyanobacteriota</taxon>
        <taxon>Cyanophyceae</taxon>
        <taxon>Pleurocapsales</taxon>
        <taxon>Hydrococcaceae</taxon>
        <taxon>Hydrococcus</taxon>
    </lineage>
</organism>
<evidence type="ECO:0000259" key="1">
    <source>
        <dbReference type="Pfam" id="PF12275"/>
    </source>
</evidence>
<comment type="caution">
    <text evidence="2">The sequence shown here is derived from an EMBL/GenBank/DDBJ whole genome shotgun (WGS) entry which is preliminary data.</text>
</comment>
<evidence type="ECO:0000313" key="3">
    <source>
        <dbReference type="Proteomes" id="UP000186868"/>
    </source>
</evidence>